<evidence type="ECO:0000313" key="3">
    <source>
        <dbReference type="Proteomes" id="UP000638560"/>
    </source>
</evidence>
<organism evidence="2 3">
    <name type="scientific">Plantactinospora alkalitolerans</name>
    <dbReference type="NCBI Taxonomy" id="2789879"/>
    <lineage>
        <taxon>Bacteria</taxon>
        <taxon>Bacillati</taxon>
        <taxon>Actinomycetota</taxon>
        <taxon>Actinomycetes</taxon>
        <taxon>Micromonosporales</taxon>
        <taxon>Micromonosporaceae</taxon>
        <taxon>Plantactinospora</taxon>
    </lineage>
</organism>
<protein>
    <recommendedName>
        <fullName evidence="4">Secreted protein</fullName>
    </recommendedName>
</protein>
<evidence type="ECO:0000313" key="2">
    <source>
        <dbReference type="EMBL" id="MBF9134174.1"/>
    </source>
</evidence>
<name>A0ABS0H779_9ACTN</name>
<reference evidence="2 3" key="1">
    <citation type="submission" date="2020-11" db="EMBL/GenBank/DDBJ databases">
        <title>A novel isolate from a Black sea contaminated sediment with potential to produce alkanes: Plantactinospora alkalitolerans sp. nov.</title>
        <authorList>
            <person name="Carro L."/>
            <person name="Veyisoglu A."/>
            <person name="Guven K."/>
            <person name="Schumann P."/>
            <person name="Klenk H.-P."/>
            <person name="Sahin N."/>
        </authorList>
    </citation>
    <scope>NUCLEOTIDE SEQUENCE [LARGE SCALE GENOMIC DNA]</scope>
    <source>
        <strain evidence="2 3">S1510</strain>
    </source>
</reference>
<keyword evidence="3" id="KW-1185">Reference proteome</keyword>
<evidence type="ECO:0000256" key="1">
    <source>
        <dbReference type="SAM" id="MobiDB-lite"/>
    </source>
</evidence>
<gene>
    <name evidence="2" type="ORF">I0C86_35340</name>
</gene>
<dbReference type="RefSeq" id="WP_196205659.1">
    <property type="nucleotide sequence ID" value="NZ_JADPUN010000325.1"/>
</dbReference>
<sequence length="95" mass="11095">MSKRHRLPVRHYRAWYFLWIFCFCGRRWRCPRTVSAPHRPGPPPAPRPALVRVPPDPPPPPPARARHTNGGPVWETATRAGHPYRTGRTRQAEYR</sequence>
<proteinExistence type="predicted"/>
<feature type="region of interest" description="Disordered" evidence="1">
    <location>
        <begin position="34"/>
        <end position="95"/>
    </location>
</feature>
<comment type="caution">
    <text evidence="2">The sequence shown here is derived from an EMBL/GenBank/DDBJ whole genome shotgun (WGS) entry which is preliminary data.</text>
</comment>
<dbReference type="Proteomes" id="UP000638560">
    <property type="component" value="Unassembled WGS sequence"/>
</dbReference>
<evidence type="ECO:0008006" key="4">
    <source>
        <dbReference type="Google" id="ProtNLM"/>
    </source>
</evidence>
<accession>A0ABS0H779</accession>
<dbReference type="EMBL" id="JADPUN010000325">
    <property type="protein sequence ID" value="MBF9134174.1"/>
    <property type="molecule type" value="Genomic_DNA"/>
</dbReference>
<feature type="compositionally biased region" description="Pro residues" evidence="1">
    <location>
        <begin position="54"/>
        <end position="63"/>
    </location>
</feature>